<evidence type="ECO:0000259" key="5">
    <source>
        <dbReference type="Pfam" id="PF04073"/>
    </source>
</evidence>
<evidence type="ECO:0000256" key="3">
    <source>
        <dbReference type="ARBA" id="ARBA00023239"/>
    </source>
</evidence>
<evidence type="ECO:0000313" key="7">
    <source>
        <dbReference type="Proteomes" id="UP000187651"/>
    </source>
</evidence>
<dbReference type="NCBIfam" id="TIGR00011">
    <property type="entry name" value="YbaK_EbsC"/>
    <property type="match status" value="1"/>
</dbReference>
<dbReference type="Gene3D" id="3.90.960.10">
    <property type="entry name" value="YbaK/aminoacyl-tRNA synthetase-associated domain"/>
    <property type="match status" value="1"/>
</dbReference>
<keyword evidence="2 4" id="KW-0648">Protein biosynthesis</keyword>
<gene>
    <name evidence="6" type="ORF">SAMN05216544_2230</name>
</gene>
<keyword evidence="7" id="KW-1185">Reference proteome</keyword>
<dbReference type="SUPFAM" id="SSF55826">
    <property type="entry name" value="YbaK/ProRS associated domain"/>
    <property type="match status" value="1"/>
</dbReference>
<dbReference type="GO" id="GO:0016829">
    <property type="term" value="F:lyase activity"/>
    <property type="evidence" value="ECO:0007669"/>
    <property type="project" value="UniProtKB-KW"/>
</dbReference>
<evidence type="ECO:0000256" key="1">
    <source>
        <dbReference type="ARBA" id="ARBA00009798"/>
    </source>
</evidence>
<reference evidence="7" key="1">
    <citation type="submission" date="2016-10" db="EMBL/GenBank/DDBJ databases">
        <authorList>
            <person name="Varghese N."/>
            <person name="Submissions S."/>
        </authorList>
    </citation>
    <scope>NUCLEOTIDE SEQUENCE [LARGE SCALE GENOMIC DNA]</scope>
    <source>
        <strain evidence="7">M83</strain>
    </source>
</reference>
<dbReference type="InterPro" id="IPR036754">
    <property type="entry name" value="YbaK/aa-tRNA-synt-asso_dom_sf"/>
</dbReference>
<evidence type="ECO:0000256" key="2">
    <source>
        <dbReference type="ARBA" id="ARBA00022917"/>
    </source>
</evidence>
<dbReference type="EMBL" id="FNHZ01000009">
    <property type="protein sequence ID" value="SDN24040.1"/>
    <property type="molecule type" value="Genomic_DNA"/>
</dbReference>
<proteinExistence type="inferred from homology"/>
<dbReference type="PANTHER" id="PTHR30411">
    <property type="entry name" value="CYTOPLASMIC PROTEIN"/>
    <property type="match status" value="1"/>
</dbReference>
<dbReference type="InterPro" id="IPR004369">
    <property type="entry name" value="Prolyl-tRNA_editing_YbaK/EbsC"/>
</dbReference>
<dbReference type="GO" id="GO:0006412">
    <property type="term" value="P:translation"/>
    <property type="evidence" value="ECO:0007669"/>
    <property type="project" value="UniProtKB-KW"/>
</dbReference>
<name>A0A1G9ZS57_9FIRM</name>
<dbReference type="RefSeq" id="WP_074522197.1">
    <property type="nucleotide sequence ID" value="NZ_FNHZ01000009.1"/>
</dbReference>
<keyword evidence="3 4" id="KW-0456">Lyase</keyword>
<dbReference type="PANTHER" id="PTHR30411:SF0">
    <property type="entry name" value="CYS-TRNA(PRO)_CYS-TRNA(CYS) DEACYLASE YBAK"/>
    <property type="match status" value="1"/>
</dbReference>
<comment type="similarity">
    <text evidence="1 4">Belongs to the prolyl-tRNA editing family. YbaK/EbsC subfamily.</text>
</comment>
<dbReference type="CDD" id="cd00002">
    <property type="entry name" value="YbaK_deacylase"/>
    <property type="match status" value="1"/>
</dbReference>
<dbReference type="Proteomes" id="UP000187651">
    <property type="component" value="Unassembled WGS sequence"/>
</dbReference>
<dbReference type="Pfam" id="PF04073">
    <property type="entry name" value="tRNA_edit"/>
    <property type="match status" value="1"/>
</dbReference>
<dbReference type="EC" id="4.2.-.-" evidence="4"/>
<feature type="domain" description="YbaK/aminoacyl-tRNA synthetase-associated" evidence="5">
    <location>
        <begin position="37"/>
        <end position="147"/>
    </location>
</feature>
<evidence type="ECO:0000256" key="4">
    <source>
        <dbReference type="PIRNR" id="PIRNR006181"/>
    </source>
</evidence>
<organism evidence="6 7">
    <name type="scientific">Lachnospira pectinoschiza</name>
    <dbReference type="NCBI Taxonomy" id="28052"/>
    <lineage>
        <taxon>Bacteria</taxon>
        <taxon>Bacillati</taxon>
        <taxon>Bacillota</taxon>
        <taxon>Clostridia</taxon>
        <taxon>Lachnospirales</taxon>
        <taxon>Lachnospiraceae</taxon>
        <taxon>Lachnospira</taxon>
    </lineage>
</organism>
<evidence type="ECO:0000313" key="6">
    <source>
        <dbReference type="EMBL" id="SDN24040.1"/>
    </source>
</evidence>
<dbReference type="GO" id="GO:0002161">
    <property type="term" value="F:aminoacyl-tRNA deacylase activity"/>
    <property type="evidence" value="ECO:0007669"/>
    <property type="project" value="InterPro"/>
</dbReference>
<dbReference type="InterPro" id="IPR007214">
    <property type="entry name" value="YbaK/aa-tRNA-synth-assoc-dom"/>
</dbReference>
<sequence>MAKEAKTNAMRFLEKNKIAYTEETYDEKEFTDGVHSAEILGHDPDRSFKTLVAVGKSGEHYVFVIPVALEVDFKKAAKAVGEKNVELIHVNDLTKLTGYIRGGCSPLGMKKNFKTVIHSSCLDYDKIYISGGRVGLTLELDPKDLVKVIRAEVTDIVMD</sequence>
<dbReference type="OrthoDB" id="9809296at2"/>
<accession>A0A1G9ZS57</accession>
<dbReference type="PIRSF" id="PIRSF006181">
    <property type="entry name" value="EbsC_YbaK"/>
    <property type="match status" value="1"/>
</dbReference>
<dbReference type="AlphaFoldDB" id="A0A1G9ZS57"/>
<protein>
    <recommendedName>
        <fullName evidence="4">Cys-tRNA(Pro)/Cys-tRNA(Cys) deacylase</fullName>
        <ecNumber evidence="4">4.2.-.-</ecNumber>
    </recommendedName>
</protein>